<dbReference type="Proteomes" id="UP000243052">
    <property type="component" value="Chromosome vi"/>
</dbReference>
<dbReference type="RefSeq" id="XP_017988593.1">
    <property type="nucleotide sequence ID" value="XM_018133281.1"/>
</dbReference>
<gene>
    <name evidence="1" type="ORF">AW171_hschr63560</name>
</gene>
<accession>A0A0X8HUB0</accession>
<evidence type="ECO:0000313" key="2">
    <source>
        <dbReference type="Proteomes" id="UP000243052"/>
    </source>
</evidence>
<dbReference type="EMBL" id="CP014246">
    <property type="protein sequence ID" value="AMD21597.1"/>
    <property type="molecule type" value="Genomic_DNA"/>
</dbReference>
<name>A0A0X8HUB0_9SACH</name>
<dbReference type="AlphaFoldDB" id="A0A0X8HUB0"/>
<proteinExistence type="predicted"/>
<protein>
    <submittedName>
        <fullName evidence="1">HFL259Wp</fullName>
    </submittedName>
</protein>
<dbReference type="InterPro" id="IPR018621">
    <property type="entry name" value="Atg31"/>
</dbReference>
<organism evidence="1 2">
    <name type="scientific">Eremothecium sinecaudum</name>
    <dbReference type="NCBI Taxonomy" id="45286"/>
    <lineage>
        <taxon>Eukaryota</taxon>
        <taxon>Fungi</taxon>
        <taxon>Dikarya</taxon>
        <taxon>Ascomycota</taxon>
        <taxon>Saccharomycotina</taxon>
        <taxon>Saccharomycetes</taxon>
        <taxon>Saccharomycetales</taxon>
        <taxon>Saccharomycetaceae</taxon>
        <taxon>Eremothecium</taxon>
    </lineage>
</organism>
<reference evidence="1 2" key="1">
    <citation type="submission" date="2016-01" db="EMBL/GenBank/DDBJ databases">
        <title>Genome sequence of the yeast Holleya sinecauda.</title>
        <authorList>
            <person name="Dietrich F.S."/>
        </authorList>
    </citation>
    <scope>NUCLEOTIDE SEQUENCE [LARGE SCALE GENOMIC DNA]</scope>
    <source>
        <strain evidence="1 2">ATCC 58844</strain>
    </source>
</reference>
<dbReference type="GeneID" id="28724895"/>
<evidence type="ECO:0000313" key="1">
    <source>
        <dbReference type="EMBL" id="AMD21597.1"/>
    </source>
</evidence>
<keyword evidence="2" id="KW-1185">Reference proteome</keyword>
<sequence length="146" mass="16506">MESFSIVARDKVAVSKSGSHNDKVGIPHPDDSARDAVFLTNIKHIFDDDDDYTINLGELGPIDSDDDIEHVILIQVDSQSEVKKVELISDEFQLLNYELESKNDLVLNILSKFPTEIPNENSVELSELIARYRMQNNHLAKLINDL</sequence>
<dbReference type="STRING" id="45286.A0A0X8HUB0"/>
<dbReference type="GO" id="GO:0006914">
    <property type="term" value="P:autophagy"/>
    <property type="evidence" value="ECO:0007669"/>
    <property type="project" value="InterPro"/>
</dbReference>
<dbReference type="Gene3D" id="2.60.270.60">
    <property type="match status" value="1"/>
</dbReference>
<dbReference type="Pfam" id="PF09795">
    <property type="entry name" value="ATG31"/>
    <property type="match status" value="1"/>
</dbReference>
<dbReference type="OrthoDB" id="4065598at2759"/>
<dbReference type="GO" id="GO:0000407">
    <property type="term" value="C:phagophore assembly site"/>
    <property type="evidence" value="ECO:0007669"/>
    <property type="project" value="InterPro"/>
</dbReference>